<dbReference type="Proteomes" id="UP001610334">
    <property type="component" value="Unassembled WGS sequence"/>
</dbReference>
<proteinExistence type="predicted"/>
<reference evidence="1 2" key="1">
    <citation type="submission" date="2024-07" db="EMBL/GenBank/DDBJ databases">
        <title>Section-level genome sequencing and comparative genomics of Aspergillus sections Usti and Cavernicolus.</title>
        <authorList>
            <consortium name="Lawrence Berkeley National Laboratory"/>
            <person name="Nybo J.L."/>
            <person name="Vesth T.C."/>
            <person name="Theobald S."/>
            <person name="Frisvad J.C."/>
            <person name="Larsen T.O."/>
            <person name="Kjaerboelling I."/>
            <person name="Rothschild-Mancinelli K."/>
            <person name="Lyhne E.K."/>
            <person name="Kogle M.E."/>
            <person name="Barry K."/>
            <person name="Clum A."/>
            <person name="Na H."/>
            <person name="Ledsgaard L."/>
            <person name="Lin J."/>
            <person name="Lipzen A."/>
            <person name="Kuo A."/>
            <person name="Riley R."/>
            <person name="Mondo S."/>
            <person name="Labutti K."/>
            <person name="Haridas S."/>
            <person name="Pangalinan J."/>
            <person name="Salamov A.A."/>
            <person name="Simmons B.A."/>
            <person name="Magnuson J.K."/>
            <person name="Chen J."/>
            <person name="Drula E."/>
            <person name="Henrissat B."/>
            <person name="Wiebenga A."/>
            <person name="Lubbers R.J."/>
            <person name="Gomes A.C."/>
            <person name="Makela M.R."/>
            <person name="Stajich J."/>
            <person name="Grigoriev I.V."/>
            <person name="Mortensen U.H."/>
            <person name="De Vries R.P."/>
            <person name="Baker S.E."/>
            <person name="Andersen M.R."/>
        </authorList>
    </citation>
    <scope>NUCLEOTIDE SEQUENCE [LARGE SCALE GENOMIC DNA]</scope>
    <source>
        <strain evidence="1 2">CBS 588.65</strain>
    </source>
</reference>
<evidence type="ECO:0000313" key="1">
    <source>
        <dbReference type="EMBL" id="KAL2802913.1"/>
    </source>
</evidence>
<gene>
    <name evidence="1" type="ORF">BJX63DRAFT_90652</name>
</gene>
<keyword evidence="2" id="KW-1185">Reference proteome</keyword>
<dbReference type="EMBL" id="JBFXLT010000158">
    <property type="protein sequence ID" value="KAL2802913.1"/>
    <property type="molecule type" value="Genomic_DNA"/>
</dbReference>
<sequence length="172" mass="19471">MMLCARLRRGNWHIRPDSGLPPPLLLIQPLHNPTRRIPREAIRRRGQLVVQRSQCSTSARHLLPSLPPPTEHNHSVRYFPGAFLTHPPLWNRPSVLRLRIGRSTPHPCSNPGPFSLHRTQESVTAARPVISLTVPRIEPPVLVKVDHALLFRSLVLRFHAGQSLEGSEDLEI</sequence>
<comment type="caution">
    <text evidence="1">The sequence shown here is derived from an EMBL/GenBank/DDBJ whole genome shotgun (WGS) entry which is preliminary data.</text>
</comment>
<name>A0ABR4GV22_9EURO</name>
<evidence type="ECO:0000313" key="2">
    <source>
        <dbReference type="Proteomes" id="UP001610334"/>
    </source>
</evidence>
<accession>A0ABR4GV22</accession>
<organism evidence="1 2">
    <name type="scientific">Aspergillus granulosus</name>
    <dbReference type="NCBI Taxonomy" id="176169"/>
    <lineage>
        <taxon>Eukaryota</taxon>
        <taxon>Fungi</taxon>
        <taxon>Dikarya</taxon>
        <taxon>Ascomycota</taxon>
        <taxon>Pezizomycotina</taxon>
        <taxon>Eurotiomycetes</taxon>
        <taxon>Eurotiomycetidae</taxon>
        <taxon>Eurotiales</taxon>
        <taxon>Aspergillaceae</taxon>
        <taxon>Aspergillus</taxon>
        <taxon>Aspergillus subgen. Nidulantes</taxon>
    </lineage>
</organism>
<protein>
    <submittedName>
        <fullName evidence="1">Uncharacterized protein</fullName>
    </submittedName>
</protein>